<dbReference type="SUPFAM" id="SSF117396">
    <property type="entry name" value="TM1631-like"/>
    <property type="match status" value="1"/>
</dbReference>
<dbReference type="STRING" id="1423745.GCA_001311215_01727"/>
<protein>
    <recommendedName>
        <fullName evidence="3">DUF72 domain-containing protein</fullName>
    </recommendedName>
</protein>
<proteinExistence type="predicted"/>
<name>A0A0R2CFM6_9LACO</name>
<dbReference type="EMBL" id="AYZI01000010">
    <property type="protein sequence ID" value="KRM90048.1"/>
    <property type="molecule type" value="Genomic_DNA"/>
</dbReference>
<organism evidence="1 2">
    <name type="scientific">Fructilactobacillus florum DSM 22689 = JCM 16035</name>
    <dbReference type="NCBI Taxonomy" id="1423745"/>
    <lineage>
        <taxon>Bacteria</taxon>
        <taxon>Bacillati</taxon>
        <taxon>Bacillota</taxon>
        <taxon>Bacilli</taxon>
        <taxon>Lactobacillales</taxon>
        <taxon>Lactobacillaceae</taxon>
        <taxon>Fructilactobacillus</taxon>
    </lineage>
</organism>
<dbReference type="PANTHER" id="PTHR30348">
    <property type="entry name" value="UNCHARACTERIZED PROTEIN YECE"/>
    <property type="match status" value="1"/>
</dbReference>
<evidence type="ECO:0000313" key="1">
    <source>
        <dbReference type="EMBL" id="KRM90048.1"/>
    </source>
</evidence>
<dbReference type="AlphaFoldDB" id="A0A0R2CFM6"/>
<dbReference type="Gene3D" id="3.20.20.410">
    <property type="entry name" value="Protein of unknown function UPF0759"/>
    <property type="match status" value="1"/>
</dbReference>
<dbReference type="PATRIC" id="fig|1423745.4.peg.248"/>
<evidence type="ECO:0000313" key="2">
    <source>
        <dbReference type="Proteomes" id="UP000051586"/>
    </source>
</evidence>
<dbReference type="PANTHER" id="PTHR30348:SF13">
    <property type="entry name" value="UPF0759 PROTEIN YUNF"/>
    <property type="match status" value="1"/>
</dbReference>
<comment type="caution">
    <text evidence="1">The sequence shown here is derived from an EMBL/GenBank/DDBJ whole genome shotgun (WGS) entry which is preliminary data.</text>
</comment>
<reference evidence="1 2" key="1">
    <citation type="journal article" date="2015" name="Genome Announc.">
        <title>Expanding the biotechnology potential of lactobacilli through comparative genomics of 213 strains and associated genera.</title>
        <authorList>
            <person name="Sun Z."/>
            <person name="Harris H.M."/>
            <person name="McCann A."/>
            <person name="Guo C."/>
            <person name="Argimon S."/>
            <person name="Zhang W."/>
            <person name="Yang X."/>
            <person name="Jeffery I.B."/>
            <person name="Cooney J.C."/>
            <person name="Kagawa T.F."/>
            <person name="Liu W."/>
            <person name="Song Y."/>
            <person name="Salvetti E."/>
            <person name="Wrobel A."/>
            <person name="Rasinkangas P."/>
            <person name="Parkhill J."/>
            <person name="Rea M.C."/>
            <person name="O'Sullivan O."/>
            <person name="Ritari J."/>
            <person name="Douillard F.P."/>
            <person name="Paul Ross R."/>
            <person name="Yang R."/>
            <person name="Briner A.E."/>
            <person name="Felis G.E."/>
            <person name="de Vos W.M."/>
            <person name="Barrangou R."/>
            <person name="Klaenhammer T.R."/>
            <person name="Caufield P.W."/>
            <person name="Cui Y."/>
            <person name="Zhang H."/>
            <person name="O'Toole P.W."/>
        </authorList>
    </citation>
    <scope>NUCLEOTIDE SEQUENCE [LARGE SCALE GENOMIC DNA]</scope>
    <source>
        <strain evidence="1 2">DSM 22689</strain>
    </source>
</reference>
<dbReference type="InterPro" id="IPR002763">
    <property type="entry name" value="DUF72"/>
</dbReference>
<evidence type="ECO:0008006" key="3">
    <source>
        <dbReference type="Google" id="ProtNLM"/>
    </source>
</evidence>
<gene>
    <name evidence="1" type="ORF">FC87_GL000241</name>
</gene>
<sequence length="279" mass="31550">MIKVGLTTWTDHPFLSSGKKQKITLSEYARDFSLVEIDSSFYRIPPQSWVTKWQTQVSADFQFIVKANYAMTKTPLPHAPQLEGAALAKLFTELEQAVSPLVAANQLQSLLFQFPPSFTCNVTNVQYLQAIRKRLPQWPIAVEFRHASWFANSELTHDTLSFLAGLNYSNVVVDEPHAHNNGVPLVPIVTNPKLAFVRLHGRNEVAWAAGTRERYRYRYQPAELAQLTTLVQRLEQQARQAVVIFNNNAGKDAAPNALELKRKLHQEPNGGSLEQLNLF</sequence>
<dbReference type="Pfam" id="PF01904">
    <property type="entry name" value="DUF72"/>
    <property type="match status" value="1"/>
</dbReference>
<accession>A0A0R2CFM6</accession>
<dbReference type="Proteomes" id="UP000051586">
    <property type="component" value="Unassembled WGS sequence"/>
</dbReference>
<dbReference type="InterPro" id="IPR036520">
    <property type="entry name" value="UPF0759_sf"/>
</dbReference>